<feature type="chain" id="PRO_5012623926" evidence="1">
    <location>
        <begin position="19"/>
        <end position="170"/>
    </location>
</feature>
<protein>
    <submittedName>
        <fullName evidence="2">Uncharacterized protein</fullName>
    </submittedName>
</protein>
<proteinExistence type="predicted"/>
<accession>A0A226CZP5</accession>
<dbReference type="EMBL" id="LNIX01000049">
    <property type="protein sequence ID" value="OXA38018.1"/>
    <property type="molecule type" value="Genomic_DNA"/>
</dbReference>
<organism evidence="2 3">
    <name type="scientific">Folsomia candida</name>
    <name type="common">Springtail</name>
    <dbReference type="NCBI Taxonomy" id="158441"/>
    <lineage>
        <taxon>Eukaryota</taxon>
        <taxon>Metazoa</taxon>
        <taxon>Ecdysozoa</taxon>
        <taxon>Arthropoda</taxon>
        <taxon>Hexapoda</taxon>
        <taxon>Collembola</taxon>
        <taxon>Entomobryomorpha</taxon>
        <taxon>Isotomoidea</taxon>
        <taxon>Isotomidae</taxon>
        <taxon>Proisotominae</taxon>
        <taxon>Folsomia</taxon>
    </lineage>
</organism>
<sequence length="170" mass="19560">MGSFVEALLVFLSSCCWGNGVAEASVAGEKTSHSKTTAEKHALYKFKILMEPVLFDDGLKEEACLVRWLRGSSEFKSFNNINNKLSHAVTSVSLHRLSASRFDVKKAERMPLEFQMDAIHEEDWSEFQERFPYVVSFDKEFQPSQTHQYTYPINKSYHFYAKVIQLNCSN</sequence>
<dbReference type="Proteomes" id="UP000198287">
    <property type="component" value="Unassembled WGS sequence"/>
</dbReference>
<evidence type="ECO:0000256" key="1">
    <source>
        <dbReference type="SAM" id="SignalP"/>
    </source>
</evidence>
<evidence type="ECO:0000313" key="3">
    <source>
        <dbReference type="Proteomes" id="UP000198287"/>
    </source>
</evidence>
<keyword evidence="3" id="KW-1185">Reference proteome</keyword>
<reference evidence="2 3" key="1">
    <citation type="submission" date="2015-12" db="EMBL/GenBank/DDBJ databases">
        <title>The genome of Folsomia candida.</title>
        <authorList>
            <person name="Faddeeva A."/>
            <person name="Derks M.F."/>
            <person name="Anvar Y."/>
            <person name="Smit S."/>
            <person name="Van Straalen N."/>
            <person name="Roelofs D."/>
        </authorList>
    </citation>
    <scope>NUCLEOTIDE SEQUENCE [LARGE SCALE GENOMIC DNA]</scope>
    <source>
        <strain evidence="2 3">VU population</strain>
        <tissue evidence="2">Whole body</tissue>
    </source>
</reference>
<evidence type="ECO:0000313" key="2">
    <source>
        <dbReference type="EMBL" id="OXA38018.1"/>
    </source>
</evidence>
<name>A0A226CZP5_FOLCA</name>
<dbReference type="OrthoDB" id="1434354at2759"/>
<keyword evidence="1" id="KW-0732">Signal</keyword>
<comment type="caution">
    <text evidence="2">The sequence shown here is derived from an EMBL/GenBank/DDBJ whole genome shotgun (WGS) entry which is preliminary data.</text>
</comment>
<gene>
    <name evidence="2" type="ORF">Fcan01_27209</name>
</gene>
<feature type="signal peptide" evidence="1">
    <location>
        <begin position="1"/>
        <end position="18"/>
    </location>
</feature>
<dbReference type="AlphaFoldDB" id="A0A226CZP5"/>